<dbReference type="PANTHER" id="PTHR33442">
    <property type="entry name" value="TRANS-3-HYDROXY-L-PROLINE DEHYDRATASE"/>
    <property type="match status" value="1"/>
</dbReference>
<reference evidence="2 3" key="1">
    <citation type="submission" date="2018-10" db="EMBL/GenBank/DDBJ databases">
        <title>Robbsia sp. DHC34, isolated from soil.</title>
        <authorList>
            <person name="Gao Z.-H."/>
            <person name="Qiu L.-H."/>
        </authorList>
    </citation>
    <scope>NUCLEOTIDE SEQUENCE [LARGE SCALE GENOMIC DNA]</scope>
    <source>
        <strain evidence="2 3">DHC34</strain>
    </source>
</reference>
<dbReference type="Pfam" id="PF05544">
    <property type="entry name" value="Pro_racemase"/>
    <property type="match status" value="1"/>
</dbReference>
<sequence length="344" mass="36966">MKSIVHYSVIDAHSAGAPARVVVGGMAPVRGDTIAEKRIHLMEHRDAVRKLLMYEPRGSSEMCGSVLMRPCNALADIGIVFMEAGGWPTMCGAGTIGAATVMVESGYVEVVEPMTRITFDTPAGLVAADVDVLDGQVTGVTIQNVPSYMVAPDQRLDVPGLGEVSVDIVFGGNYYALVSASAVGLEVRPDFAERLVEVGRLIRERVNHDLVRKDPVTGLTFRVPMVIFTEDMNSSGTYRNLVFFGESGVDRSPGGTGTSARMAQRHYRGQQALGETFSHESIIGSVFEGVYKETTMLGDVEAIIPRIRGRAHIIAQSTFLLDPEDPFREGFGVGYASDAAPPTV</sequence>
<dbReference type="AlphaFoldDB" id="A0A494Y505"/>
<comment type="similarity">
    <text evidence="1">Belongs to the proline racemase family.</text>
</comment>
<evidence type="ECO:0000313" key="3">
    <source>
        <dbReference type="Proteomes" id="UP000270342"/>
    </source>
</evidence>
<dbReference type="PANTHER" id="PTHR33442:SF5">
    <property type="entry name" value="BIFUNCTIONAL TRANS-3-HYDROXY-L-PROLINE DEHYDRATASE_2-EPIMERASE"/>
    <property type="match status" value="1"/>
</dbReference>
<dbReference type="SFLD" id="SFLDS00028">
    <property type="entry name" value="Proline_Racemase"/>
    <property type="match status" value="1"/>
</dbReference>
<comment type="caution">
    <text evidence="2">The sequence shown here is derived from an EMBL/GenBank/DDBJ whole genome shotgun (WGS) entry which is preliminary data.</text>
</comment>
<accession>A0A494Y505</accession>
<dbReference type="RefSeq" id="WP_121084976.1">
    <property type="nucleotide sequence ID" value="NZ_RBZU01000002.1"/>
</dbReference>
<organism evidence="2 3">
    <name type="scientific">Pararobbsia silviterrae</name>
    <dbReference type="NCBI Taxonomy" id="1792498"/>
    <lineage>
        <taxon>Bacteria</taxon>
        <taxon>Pseudomonadati</taxon>
        <taxon>Pseudomonadota</taxon>
        <taxon>Betaproteobacteria</taxon>
        <taxon>Burkholderiales</taxon>
        <taxon>Burkholderiaceae</taxon>
        <taxon>Pararobbsia</taxon>
    </lineage>
</organism>
<evidence type="ECO:0000256" key="1">
    <source>
        <dbReference type="ARBA" id="ARBA00007529"/>
    </source>
</evidence>
<dbReference type="FunFam" id="3.10.310.10:FF:000003">
    <property type="entry name" value="Proline racemase"/>
    <property type="match status" value="1"/>
</dbReference>
<dbReference type="Gene3D" id="3.10.310.10">
    <property type="entry name" value="Diaminopimelate Epimerase, Chain A, domain 1"/>
    <property type="match status" value="2"/>
</dbReference>
<dbReference type="Proteomes" id="UP000270342">
    <property type="component" value="Unassembled WGS sequence"/>
</dbReference>
<proteinExistence type="inferred from homology"/>
<keyword evidence="3" id="KW-1185">Reference proteome</keyword>
<dbReference type="GO" id="GO:0047580">
    <property type="term" value="F:4-hydroxyproline epimerase activity"/>
    <property type="evidence" value="ECO:0007669"/>
    <property type="project" value="TreeGrafter"/>
</dbReference>
<name>A0A494Y505_9BURK</name>
<evidence type="ECO:0000313" key="2">
    <source>
        <dbReference type="EMBL" id="RKP57721.1"/>
    </source>
</evidence>
<dbReference type="InterPro" id="IPR008794">
    <property type="entry name" value="Pro_racemase_fam"/>
</dbReference>
<dbReference type="SUPFAM" id="SSF54506">
    <property type="entry name" value="Diaminopimelate epimerase-like"/>
    <property type="match status" value="1"/>
</dbReference>
<gene>
    <name evidence="2" type="ORF">D7S86_07230</name>
</gene>
<protein>
    <submittedName>
        <fullName evidence="2">Proline racemase</fullName>
    </submittedName>
</protein>
<dbReference type="PIRSF" id="PIRSF029792">
    <property type="entry name" value="Pro_racemase"/>
    <property type="match status" value="1"/>
</dbReference>
<dbReference type="OrthoDB" id="181267at2"/>
<dbReference type="EMBL" id="RBZU01000002">
    <property type="protein sequence ID" value="RKP57721.1"/>
    <property type="molecule type" value="Genomic_DNA"/>
</dbReference>